<feature type="compositionally biased region" description="Low complexity" evidence="1">
    <location>
        <begin position="154"/>
        <end position="170"/>
    </location>
</feature>
<evidence type="ECO:0000313" key="2">
    <source>
        <dbReference type="EMBL" id="QDV24677.1"/>
    </source>
</evidence>
<gene>
    <name evidence="2" type="ORF">Q31a_29980</name>
</gene>
<feature type="region of interest" description="Disordered" evidence="1">
    <location>
        <begin position="88"/>
        <end position="188"/>
    </location>
</feature>
<reference evidence="2 3" key="1">
    <citation type="submission" date="2019-02" db="EMBL/GenBank/DDBJ databases">
        <title>Deep-cultivation of Planctomycetes and their phenomic and genomic characterization uncovers novel biology.</title>
        <authorList>
            <person name="Wiegand S."/>
            <person name="Jogler M."/>
            <person name="Boedeker C."/>
            <person name="Pinto D."/>
            <person name="Vollmers J."/>
            <person name="Rivas-Marin E."/>
            <person name="Kohn T."/>
            <person name="Peeters S.H."/>
            <person name="Heuer A."/>
            <person name="Rast P."/>
            <person name="Oberbeckmann S."/>
            <person name="Bunk B."/>
            <person name="Jeske O."/>
            <person name="Meyerdierks A."/>
            <person name="Storesund J.E."/>
            <person name="Kallscheuer N."/>
            <person name="Luecker S."/>
            <person name="Lage O.M."/>
            <person name="Pohl T."/>
            <person name="Merkel B.J."/>
            <person name="Hornburger P."/>
            <person name="Mueller R.-W."/>
            <person name="Bruemmer F."/>
            <person name="Labrenz M."/>
            <person name="Spormann A.M."/>
            <person name="Op den Camp H."/>
            <person name="Overmann J."/>
            <person name="Amann R."/>
            <person name="Jetten M.S.M."/>
            <person name="Mascher T."/>
            <person name="Medema M.H."/>
            <person name="Devos D.P."/>
            <person name="Kaster A.-K."/>
            <person name="Ovreas L."/>
            <person name="Rohde M."/>
            <person name="Galperin M.Y."/>
            <person name="Jogler C."/>
        </authorList>
    </citation>
    <scope>NUCLEOTIDE SEQUENCE [LARGE SCALE GENOMIC DNA]</scope>
    <source>
        <strain evidence="2 3">Q31a</strain>
    </source>
</reference>
<dbReference type="AlphaFoldDB" id="A0A518G7W2"/>
<protein>
    <submittedName>
        <fullName evidence="2">Uncharacterized protein</fullName>
    </submittedName>
</protein>
<dbReference type="OrthoDB" id="292372at2"/>
<keyword evidence="3" id="KW-1185">Reference proteome</keyword>
<dbReference type="RefSeq" id="WP_145078630.1">
    <property type="nucleotide sequence ID" value="NZ_CP036298.1"/>
</dbReference>
<feature type="region of interest" description="Disordered" evidence="1">
    <location>
        <begin position="1"/>
        <end position="54"/>
    </location>
</feature>
<name>A0A518G7W2_9BACT</name>
<accession>A0A518G7W2</accession>
<dbReference type="Proteomes" id="UP000318017">
    <property type="component" value="Chromosome"/>
</dbReference>
<feature type="compositionally biased region" description="Polar residues" evidence="1">
    <location>
        <begin position="35"/>
        <end position="51"/>
    </location>
</feature>
<evidence type="ECO:0000313" key="3">
    <source>
        <dbReference type="Proteomes" id="UP000318017"/>
    </source>
</evidence>
<dbReference type="KEGG" id="ahel:Q31a_29980"/>
<feature type="compositionally biased region" description="Low complexity" evidence="1">
    <location>
        <begin position="132"/>
        <end position="146"/>
    </location>
</feature>
<feature type="compositionally biased region" description="Low complexity" evidence="1">
    <location>
        <begin position="1"/>
        <end position="21"/>
    </location>
</feature>
<sequence>MSSIPSINSSAASQVQQGASSRPSRGGNPGERLNSDLTSFLKQEGVSSEGQQKIKSEFSDALESLASTGTQVSSSQVKETLSKVLESNGLDGDSFVSGLGSPQAKNGGAAQAGQGKRPHGGGPPGGGPPPQSTEATSSSSETSYLEDLLEALAESSSSSNESSTSQSQSNVFPGNYINRSGGNLDAQV</sequence>
<organism evidence="2 3">
    <name type="scientific">Aureliella helgolandensis</name>
    <dbReference type="NCBI Taxonomy" id="2527968"/>
    <lineage>
        <taxon>Bacteria</taxon>
        <taxon>Pseudomonadati</taxon>
        <taxon>Planctomycetota</taxon>
        <taxon>Planctomycetia</taxon>
        <taxon>Pirellulales</taxon>
        <taxon>Pirellulaceae</taxon>
        <taxon>Aureliella</taxon>
    </lineage>
</organism>
<feature type="compositionally biased region" description="Low complexity" evidence="1">
    <location>
        <begin position="103"/>
        <end position="115"/>
    </location>
</feature>
<proteinExistence type="predicted"/>
<evidence type="ECO:0000256" key="1">
    <source>
        <dbReference type="SAM" id="MobiDB-lite"/>
    </source>
</evidence>
<dbReference type="EMBL" id="CP036298">
    <property type="protein sequence ID" value="QDV24677.1"/>
    <property type="molecule type" value="Genomic_DNA"/>
</dbReference>